<accession>A0A9N9KS03</accession>
<sequence>MRPPEPETLTPAASTNFSSLNAVAFLSASSLISARSASLSVPGRRRRWLFCRSLILGLVLSPPVPPIPPSPPFLPCPKIGTAAVPQLCSPPSSQSLDAKSYSSPGWKRFWIAQRTSIFSRVAPLTGLAR</sequence>
<evidence type="ECO:0000313" key="1">
    <source>
        <dbReference type="EMBL" id="CAG8952829.1"/>
    </source>
</evidence>
<keyword evidence="2" id="KW-1185">Reference proteome</keyword>
<protein>
    <submittedName>
        <fullName evidence="1">Uncharacterized protein</fullName>
    </submittedName>
</protein>
<proteinExistence type="predicted"/>
<organism evidence="1 2">
    <name type="scientific">Hymenoscyphus fraxineus</name>
    <dbReference type="NCBI Taxonomy" id="746836"/>
    <lineage>
        <taxon>Eukaryota</taxon>
        <taxon>Fungi</taxon>
        <taxon>Dikarya</taxon>
        <taxon>Ascomycota</taxon>
        <taxon>Pezizomycotina</taxon>
        <taxon>Leotiomycetes</taxon>
        <taxon>Helotiales</taxon>
        <taxon>Helotiaceae</taxon>
        <taxon>Hymenoscyphus</taxon>
    </lineage>
</organism>
<dbReference type="Proteomes" id="UP000696280">
    <property type="component" value="Unassembled WGS sequence"/>
</dbReference>
<reference evidence="1" key="1">
    <citation type="submission" date="2021-07" db="EMBL/GenBank/DDBJ databases">
        <authorList>
            <person name="Durling M."/>
        </authorList>
    </citation>
    <scope>NUCLEOTIDE SEQUENCE</scope>
</reference>
<evidence type="ECO:0000313" key="2">
    <source>
        <dbReference type="Proteomes" id="UP000696280"/>
    </source>
</evidence>
<comment type="caution">
    <text evidence="1">The sequence shown here is derived from an EMBL/GenBank/DDBJ whole genome shotgun (WGS) entry which is preliminary data.</text>
</comment>
<name>A0A9N9KS03_9HELO</name>
<dbReference type="EMBL" id="CAJVRL010000048">
    <property type="protein sequence ID" value="CAG8952829.1"/>
    <property type="molecule type" value="Genomic_DNA"/>
</dbReference>
<dbReference type="AlphaFoldDB" id="A0A9N9KS03"/>
<gene>
    <name evidence="1" type="ORF">HYFRA_00007542</name>
</gene>